<gene>
    <name evidence="1" type="ORF">GCM10012280_31290</name>
</gene>
<reference evidence="1" key="2">
    <citation type="submission" date="2020-09" db="EMBL/GenBank/DDBJ databases">
        <authorList>
            <person name="Sun Q."/>
            <person name="Zhou Y."/>
        </authorList>
    </citation>
    <scope>NUCLEOTIDE SEQUENCE</scope>
    <source>
        <strain evidence="1">CGMCC 4.7201</strain>
    </source>
</reference>
<dbReference type="Proteomes" id="UP000641932">
    <property type="component" value="Unassembled WGS sequence"/>
</dbReference>
<evidence type="ECO:0000313" key="1">
    <source>
        <dbReference type="EMBL" id="GGO89050.1"/>
    </source>
</evidence>
<accession>A0A918DZ05</accession>
<evidence type="ECO:0008006" key="3">
    <source>
        <dbReference type="Google" id="ProtNLM"/>
    </source>
</evidence>
<organism evidence="1 2">
    <name type="scientific">Wenjunlia tyrosinilytica</name>
    <dbReference type="NCBI Taxonomy" id="1544741"/>
    <lineage>
        <taxon>Bacteria</taxon>
        <taxon>Bacillati</taxon>
        <taxon>Actinomycetota</taxon>
        <taxon>Actinomycetes</taxon>
        <taxon>Kitasatosporales</taxon>
        <taxon>Streptomycetaceae</taxon>
        <taxon>Wenjunlia</taxon>
    </lineage>
</organism>
<reference evidence="1" key="1">
    <citation type="journal article" date="2014" name="Int. J. Syst. Evol. Microbiol.">
        <title>Complete genome sequence of Corynebacterium casei LMG S-19264T (=DSM 44701T), isolated from a smear-ripened cheese.</title>
        <authorList>
            <consortium name="US DOE Joint Genome Institute (JGI-PGF)"/>
            <person name="Walter F."/>
            <person name="Albersmeier A."/>
            <person name="Kalinowski J."/>
            <person name="Ruckert C."/>
        </authorList>
    </citation>
    <scope>NUCLEOTIDE SEQUENCE</scope>
    <source>
        <strain evidence="1">CGMCC 4.7201</strain>
    </source>
</reference>
<keyword evidence="2" id="KW-1185">Reference proteome</keyword>
<name>A0A918DZ05_9ACTN</name>
<dbReference type="EMBL" id="BMMS01000012">
    <property type="protein sequence ID" value="GGO89050.1"/>
    <property type="molecule type" value="Genomic_DNA"/>
</dbReference>
<protein>
    <recommendedName>
        <fullName evidence="3">Acyl-CoA carboxylase subunit epsilon</fullName>
    </recommendedName>
</protein>
<dbReference type="InterPro" id="IPR032716">
    <property type="entry name" value="ACC_epsilon"/>
</dbReference>
<dbReference type="GO" id="GO:0004658">
    <property type="term" value="F:propionyl-CoA carboxylase activity"/>
    <property type="evidence" value="ECO:0007669"/>
    <property type="project" value="InterPro"/>
</dbReference>
<dbReference type="GO" id="GO:0003989">
    <property type="term" value="F:acetyl-CoA carboxylase activity"/>
    <property type="evidence" value="ECO:0007669"/>
    <property type="project" value="InterPro"/>
</dbReference>
<evidence type="ECO:0000313" key="2">
    <source>
        <dbReference type="Proteomes" id="UP000641932"/>
    </source>
</evidence>
<comment type="caution">
    <text evidence="1">The sequence shown here is derived from an EMBL/GenBank/DDBJ whole genome shotgun (WGS) entry which is preliminary data.</text>
</comment>
<dbReference type="AlphaFoldDB" id="A0A918DZ05"/>
<sequence>MSGATDMADDEREREDGRPLLRVVRGKPDDTEVAAVALVLAIMAGRGGEGSPVGPGARRRVARWKDGESGRTPVSWASGS</sequence>
<dbReference type="Pfam" id="PF13822">
    <property type="entry name" value="ACC_epsilon"/>
    <property type="match status" value="1"/>
</dbReference>
<proteinExistence type="predicted"/>